<reference evidence="6 7" key="1">
    <citation type="submission" date="2024-08" db="EMBL/GenBank/DDBJ databases">
        <authorList>
            <person name="Will J Nash"/>
            <person name="Angela Man"/>
            <person name="Seanna McTaggart"/>
            <person name="Kendall Baker"/>
            <person name="Tom Barker"/>
            <person name="Leah Catchpole"/>
            <person name="Alex Durrant"/>
            <person name="Karim Gharbi"/>
            <person name="Naomi Irish"/>
            <person name="Gemy Kaithakottil"/>
            <person name="Debby Ku"/>
            <person name="Aaliyah Providence"/>
            <person name="Felix Shaw"/>
            <person name="David Swarbreck"/>
            <person name="Chris Watkins"/>
            <person name="Ann M. McCartney"/>
            <person name="Giulio Formenti"/>
            <person name="Alice Mouton"/>
            <person name="Noel Vella"/>
            <person name="Bjorn M von Reumont"/>
            <person name="Adriana Vella"/>
            <person name="Wilfried Haerty"/>
        </authorList>
    </citation>
    <scope>NUCLEOTIDE SEQUENCE [LARGE SCALE GENOMIC DNA]</scope>
</reference>
<keyword evidence="5" id="KW-0337">GPI-anchor biosynthesis</keyword>
<feature type="transmembrane region" description="Helical" evidence="5">
    <location>
        <begin position="229"/>
        <end position="245"/>
    </location>
</feature>
<dbReference type="PIRSF" id="PIRSF017321">
    <property type="entry name" value="GWT1"/>
    <property type="match status" value="1"/>
</dbReference>
<keyword evidence="5" id="KW-0012">Acyltransferase</keyword>
<evidence type="ECO:0000256" key="3">
    <source>
        <dbReference type="ARBA" id="ARBA00022989"/>
    </source>
</evidence>
<protein>
    <recommendedName>
        <fullName evidence="5">Phosphatidylinositol-glycan biosynthesis class W protein</fullName>
        <ecNumber evidence="5">2.3.-.-</ecNumber>
    </recommendedName>
</protein>
<dbReference type="PANTHER" id="PTHR20661:SF0">
    <property type="entry name" value="PHOSPHATIDYLINOSITOL-GLYCAN BIOSYNTHESIS CLASS W PROTEIN"/>
    <property type="match status" value="1"/>
</dbReference>
<comment type="subcellular location">
    <subcellularLocation>
        <location evidence="5">Endoplasmic reticulum membrane</location>
        <topology evidence="5">Multi-pass membrane protein</topology>
    </subcellularLocation>
    <subcellularLocation>
        <location evidence="1">Membrane</location>
        <topology evidence="1">Multi-pass membrane protein</topology>
    </subcellularLocation>
</comment>
<feature type="transmembrane region" description="Helical" evidence="5">
    <location>
        <begin position="464"/>
        <end position="485"/>
    </location>
</feature>
<keyword evidence="5" id="KW-0808">Transferase</keyword>
<proteinExistence type="inferred from homology"/>
<feature type="transmembrane region" description="Helical" evidence="5">
    <location>
        <begin position="491"/>
        <end position="510"/>
    </location>
</feature>
<dbReference type="EC" id="2.3.-.-" evidence="5"/>
<feature type="transmembrane region" description="Helical" evidence="5">
    <location>
        <begin position="57"/>
        <end position="73"/>
    </location>
</feature>
<feature type="transmembrane region" description="Helical" evidence="5">
    <location>
        <begin position="79"/>
        <end position="99"/>
    </location>
</feature>
<comment type="function">
    <text evidence="5">A acetyltransferase, which acetylates the inositol ring of phosphatidylinositol during biosynthesis of GPI-anchor.</text>
</comment>
<dbReference type="Proteomes" id="UP001642520">
    <property type="component" value="Unassembled WGS sequence"/>
</dbReference>
<feature type="transmembrane region" description="Helical" evidence="5">
    <location>
        <begin position="29"/>
        <end position="50"/>
    </location>
</feature>
<evidence type="ECO:0000313" key="7">
    <source>
        <dbReference type="Proteomes" id="UP001642520"/>
    </source>
</evidence>
<sequence>MSSAWNKTLYLQEQEAFVSGHGGTTSREVIYVIMPNICSIFLTTTTVGLLGRVINKNIRVLLEFILIIIPSILCCTILSEYLITICCAMMAISIVNILVRINTSTVSNSGIKSVCSRRPFITNFRALGNIITAICILAVDFHIFPRKFAKTEVYGYSLMDTGVGLFVLMNALVAPEAKDFTPTARIGFIHTISKNIKYSARSSIPLLILGFGRSVAIEVLGYQKHVTEYGVHWNFFITLAFVKLFTSSITSTINSRYSLLSGIWILGMHEYILSTKGLKEWVLSDTPRNDFVSANREGIISVPGYVGLYLIGVAISRLIHSTYRNSQAQNSLQNKYRTLNIKLFGYEFDVGYNKSMILCIKLSLISAQTCAATLFCDSYFRVSRRLANAGYCMWILTIGGMISTLLLLIEIICDILSYATTDVECTEKKAMHKSSVKHKQESVSDKCEYSYSIEIFEAVNYNGLVFFLSSNLLTGVINMLVRTLYVNQLRALEILIAYMAINIFLVLLLYRKQVQIKL</sequence>
<evidence type="ECO:0000256" key="5">
    <source>
        <dbReference type="RuleBase" id="RU280819"/>
    </source>
</evidence>
<evidence type="ECO:0000313" key="6">
    <source>
        <dbReference type="EMBL" id="CAL7950414.1"/>
    </source>
</evidence>
<comment type="caution">
    <text evidence="6">The sequence shown here is derived from an EMBL/GenBank/DDBJ whole genome shotgun (WGS) entry which is preliminary data.</text>
</comment>
<dbReference type="EMBL" id="CAXAJV020001300">
    <property type="protein sequence ID" value="CAL7950414.1"/>
    <property type="molecule type" value="Genomic_DNA"/>
</dbReference>
<organism evidence="6 7">
    <name type="scientific">Xylocopa violacea</name>
    <name type="common">Violet carpenter bee</name>
    <name type="synonym">Apis violacea</name>
    <dbReference type="NCBI Taxonomy" id="135666"/>
    <lineage>
        <taxon>Eukaryota</taxon>
        <taxon>Metazoa</taxon>
        <taxon>Ecdysozoa</taxon>
        <taxon>Arthropoda</taxon>
        <taxon>Hexapoda</taxon>
        <taxon>Insecta</taxon>
        <taxon>Pterygota</taxon>
        <taxon>Neoptera</taxon>
        <taxon>Endopterygota</taxon>
        <taxon>Hymenoptera</taxon>
        <taxon>Apocrita</taxon>
        <taxon>Aculeata</taxon>
        <taxon>Apoidea</taxon>
        <taxon>Anthophila</taxon>
        <taxon>Apidae</taxon>
        <taxon>Xylocopa</taxon>
        <taxon>Xylocopa</taxon>
    </lineage>
</organism>
<accession>A0ABP1PDZ8</accession>
<evidence type="ECO:0000256" key="1">
    <source>
        <dbReference type="ARBA" id="ARBA00004141"/>
    </source>
</evidence>
<dbReference type="PANTHER" id="PTHR20661">
    <property type="entry name" value="PHOSPHATIDYLINOSITOL-GLYCAN BIOSYNTHESIS CLASS W PROTEIN"/>
    <property type="match status" value="1"/>
</dbReference>
<feature type="transmembrane region" description="Helical" evidence="5">
    <location>
        <begin position="298"/>
        <end position="319"/>
    </location>
</feature>
<dbReference type="Pfam" id="PF06423">
    <property type="entry name" value="GWT1"/>
    <property type="match status" value="1"/>
</dbReference>
<comment type="similarity">
    <text evidence="5">Belongs to the PIGW family.</text>
</comment>
<keyword evidence="2 5" id="KW-0812">Transmembrane</keyword>
<comment type="pathway">
    <text evidence="5">Glycolipid biosynthesis; glycosylphosphatidylinositol-anchor biosynthesis.</text>
</comment>
<keyword evidence="4 5" id="KW-0472">Membrane</keyword>
<keyword evidence="7" id="KW-1185">Reference proteome</keyword>
<evidence type="ECO:0000256" key="2">
    <source>
        <dbReference type="ARBA" id="ARBA00022692"/>
    </source>
</evidence>
<keyword evidence="3 5" id="KW-1133">Transmembrane helix</keyword>
<evidence type="ECO:0000256" key="4">
    <source>
        <dbReference type="ARBA" id="ARBA00023136"/>
    </source>
</evidence>
<feature type="transmembrane region" description="Helical" evidence="5">
    <location>
        <begin position="153"/>
        <end position="173"/>
    </location>
</feature>
<feature type="transmembrane region" description="Helical" evidence="5">
    <location>
        <begin position="120"/>
        <end position="141"/>
    </location>
</feature>
<gene>
    <name evidence="6" type="ORF">XYLVIOL_LOCUS9946</name>
</gene>
<keyword evidence="5" id="KW-0256">Endoplasmic reticulum</keyword>
<feature type="transmembrane region" description="Helical" evidence="5">
    <location>
        <begin position="386"/>
        <end position="409"/>
    </location>
</feature>
<dbReference type="InterPro" id="IPR009447">
    <property type="entry name" value="PIGW/GWT1"/>
</dbReference>
<name>A0ABP1PDZ8_XYLVO</name>